<name>F9SS99_VIBOR</name>
<protein>
    <submittedName>
        <fullName evidence="1">Uncharacterized protein</fullName>
    </submittedName>
</protein>
<dbReference type="AlphaFoldDB" id="F9SS99"/>
<gene>
    <name evidence="1" type="ORF">VIOR3934_11272</name>
</gene>
<organism evidence="1 2">
    <name type="scientific">Vibrio orientalis CIP 102891 = ATCC 33934</name>
    <dbReference type="NCBI Taxonomy" id="675816"/>
    <lineage>
        <taxon>Bacteria</taxon>
        <taxon>Pseudomonadati</taxon>
        <taxon>Pseudomonadota</taxon>
        <taxon>Gammaproteobacteria</taxon>
        <taxon>Vibrionales</taxon>
        <taxon>Vibrionaceae</taxon>
        <taxon>Vibrio</taxon>
        <taxon>Vibrio oreintalis group</taxon>
    </lineage>
</organism>
<sequence>MNPHACYTPPTHEFINEPSVGGGYSALKALLDIAKQHAYITNAAAKAGLKKRLALAISNDG</sequence>
<accession>F9SS99</accession>
<proteinExistence type="predicted"/>
<reference evidence="1 2" key="1">
    <citation type="journal article" date="2012" name="Int. J. Syst. Evol. Microbiol.">
        <title>Vibrio caribbeanicus sp. nov., isolated from the marine sponge Scleritoderma cyanea.</title>
        <authorList>
            <person name="Hoffmann M."/>
            <person name="Monday S.R."/>
            <person name="Allard M.W."/>
            <person name="Strain E.A."/>
            <person name="Whittaker P."/>
            <person name="Naum M."/>
            <person name="McCarthy P.J."/>
            <person name="Lopez J.V."/>
            <person name="Fischer M."/>
            <person name="Brown E.W."/>
        </authorList>
    </citation>
    <scope>NUCLEOTIDE SEQUENCE [LARGE SCALE GENOMIC DNA]</scope>
    <source>
        <strain evidence="2">CIP 102891 / ATCC 33934</strain>
    </source>
</reference>
<dbReference type="EMBL" id="AFWH01000020">
    <property type="protein sequence ID" value="EGU51049.1"/>
    <property type="molecule type" value="Genomic_DNA"/>
</dbReference>
<comment type="caution">
    <text evidence="1">The sequence shown here is derived from an EMBL/GenBank/DDBJ whole genome shotgun (WGS) entry which is preliminary data.</text>
</comment>
<dbReference type="RefSeq" id="WP_004417164.1">
    <property type="nucleotide sequence ID" value="NZ_ACZV01000005.1"/>
</dbReference>
<evidence type="ECO:0000313" key="2">
    <source>
        <dbReference type="Proteomes" id="UP000002817"/>
    </source>
</evidence>
<dbReference type="Proteomes" id="UP000002817">
    <property type="component" value="Unassembled WGS sequence"/>
</dbReference>
<evidence type="ECO:0000313" key="1">
    <source>
        <dbReference type="EMBL" id="EGU51049.1"/>
    </source>
</evidence>
<dbReference type="PATRIC" id="fig|675816.5.peg.1813"/>